<keyword evidence="3" id="KW-1185">Reference proteome</keyword>
<dbReference type="SUPFAM" id="SSF52047">
    <property type="entry name" value="RNI-like"/>
    <property type="match status" value="1"/>
</dbReference>
<dbReference type="Proteomes" id="UP000184267">
    <property type="component" value="Unassembled WGS sequence"/>
</dbReference>
<evidence type="ECO:0008006" key="4">
    <source>
        <dbReference type="Google" id="ProtNLM"/>
    </source>
</evidence>
<dbReference type="EMBL" id="MNAD01001310">
    <property type="protein sequence ID" value="OJT06402.1"/>
    <property type="molecule type" value="Genomic_DNA"/>
</dbReference>
<proteinExistence type="predicted"/>
<comment type="caution">
    <text evidence="2">The sequence shown here is derived from an EMBL/GenBank/DDBJ whole genome shotgun (WGS) entry which is preliminary data.</text>
</comment>
<evidence type="ECO:0000313" key="2">
    <source>
        <dbReference type="EMBL" id="OJT06402.1"/>
    </source>
</evidence>
<sequence>MPTTARLPVELLAHITSYLGDDRTALRNLCASSHALHAVSYPILFSVRDFRALGTPYLKPFLVYLSELRIGWKPDMHGANDAKILARFLAPHLSAETTPRLRKLTIRGIGADGMVYLNTLGDILKDCSMLTTLHLNETYHRNMRDVQLLVDALPHLAHLHLNAMTWTSAEFNDYSDDNEFLARPALKTLRVSPVYPNCMLPLLAWLARTPTACALHTLDVPSTARIGPDALPHFGPSVHYLSVPLRGLQPLVTMKGYTALTSLTLVLRIDDILTRSYGRLPEVVATLPAPALLRELEIHIPYEAATVITGPLDALACVDDILFGAGPAETIAKFETTDDKTDTARTTQRFNALGKLRVVLLTSSPLSEAERAETDWGARLHMPRAAALGRLEVRFGRDERYVLARHGARVSVSSGVGHGDAPVGVKTERPARGAQA</sequence>
<feature type="compositionally biased region" description="Basic and acidic residues" evidence="1">
    <location>
        <begin position="426"/>
        <end position="436"/>
    </location>
</feature>
<dbReference type="AlphaFoldDB" id="A0A1M2VFL9"/>
<organism evidence="2 3">
    <name type="scientific">Trametes pubescens</name>
    <name type="common">White-rot fungus</name>
    <dbReference type="NCBI Taxonomy" id="154538"/>
    <lineage>
        <taxon>Eukaryota</taxon>
        <taxon>Fungi</taxon>
        <taxon>Dikarya</taxon>
        <taxon>Basidiomycota</taxon>
        <taxon>Agaricomycotina</taxon>
        <taxon>Agaricomycetes</taxon>
        <taxon>Polyporales</taxon>
        <taxon>Polyporaceae</taxon>
        <taxon>Trametes</taxon>
    </lineage>
</organism>
<accession>A0A1M2VFL9</accession>
<reference evidence="2 3" key="1">
    <citation type="submission" date="2016-10" db="EMBL/GenBank/DDBJ databases">
        <title>Genome sequence of the basidiomycete white-rot fungus Trametes pubescens.</title>
        <authorList>
            <person name="Makela M.R."/>
            <person name="Granchi Z."/>
            <person name="Peng M."/>
            <person name="De Vries R.P."/>
            <person name="Grigoriev I."/>
            <person name="Riley R."/>
            <person name="Hilden K."/>
        </authorList>
    </citation>
    <scope>NUCLEOTIDE SEQUENCE [LARGE SCALE GENOMIC DNA]</scope>
    <source>
        <strain evidence="2 3">FBCC735</strain>
    </source>
</reference>
<feature type="region of interest" description="Disordered" evidence="1">
    <location>
        <begin position="413"/>
        <end position="436"/>
    </location>
</feature>
<name>A0A1M2VFL9_TRAPU</name>
<dbReference type="OMA" id="LAHITSY"/>
<dbReference type="InterPro" id="IPR032675">
    <property type="entry name" value="LRR_dom_sf"/>
</dbReference>
<protein>
    <recommendedName>
        <fullName evidence="4">F-box domain-containing protein</fullName>
    </recommendedName>
</protein>
<dbReference type="OrthoDB" id="2749271at2759"/>
<evidence type="ECO:0000256" key="1">
    <source>
        <dbReference type="SAM" id="MobiDB-lite"/>
    </source>
</evidence>
<dbReference type="Gene3D" id="3.80.10.10">
    <property type="entry name" value="Ribonuclease Inhibitor"/>
    <property type="match status" value="1"/>
</dbReference>
<dbReference type="STRING" id="154538.A0A1M2VFL9"/>
<gene>
    <name evidence="2" type="ORF">TRAPUB_2748</name>
</gene>
<evidence type="ECO:0000313" key="3">
    <source>
        <dbReference type="Proteomes" id="UP000184267"/>
    </source>
</evidence>